<keyword evidence="1" id="KW-0812">Transmembrane</keyword>
<keyword evidence="1" id="KW-1133">Transmembrane helix</keyword>
<accession>A0ABW0HWW1</accession>
<evidence type="ECO:0000256" key="1">
    <source>
        <dbReference type="SAM" id="Phobius"/>
    </source>
</evidence>
<sequence length="254" mass="27145">MSTLISRTYGQEMCRAIKAELSKLYSLPITWFTLGGTFIVNLILAYAFSFAGLQDLTSIQSTLEIGLASINYSQAGLMIFGILTVCSEYNGGQIRTTLTAMPRRGIQIFAAIFALTVVLIPATFVVSSSGVLLTQILFGDASAPIVWGNLVSAMLGVSAYLTLTALISAAIGVVLRRMLPALAIMFGYYFIAGPLIREQADFAKYLPDTAGVVMGFPQPDHASSLTPVQGGILVGVWTLAAIIIAATVYRKRDV</sequence>
<proteinExistence type="predicted"/>
<evidence type="ECO:0000313" key="3">
    <source>
        <dbReference type="Proteomes" id="UP001596113"/>
    </source>
</evidence>
<dbReference type="RefSeq" id="WP_378135206.1">
    <property type="nucleotide sequence ID" value="NZ_JBHSMI010000028.1"/>
</dbReference>
<gene>
    <name evidence="2" type="ORF">ACFPOF_18270</name>
</gene>
<evidence type="ECO:0000313" key="2">
    <source>
        <dbReference type="EMBL" id="MFC5404687.1"/>
    </source>
</evidence>
<reference evidence="3" key="1">
    <citation type="journal article" date="2019" name="Int. J. Syst. Evol. Microbiol.">
        <title>The Global Catalogue of Microorganisms (GCM) 10K type strain sequencing project: providing services to taxonomists for standard genome sequencing and annotation.</title>
        <authorList>
            <consortium name="The Broad Institute Genomics Platform"/>
            <consortium name="The Broad Institute Genome Sequencing Center for Infectious Disease"/>
            <person name="Wu L."/>
            <person name="Ma J."/>
        </authorList>
    </citation>
    <scope>NUCLEOTIDE SEQUENCE [LARGE SCALE GENOMIC DNA]</scope>
    <source>
        <strain evidence="3">CGMCC 1.18575</strain>
    </source>
</reference>
<protein>
    <submittedName>
        <fullName evidence="2">ABC transporter permease</fullName>
    </submittedName>
</protein>
<dbReference type="EMBL" id="JBHSMI010000028">
    <property type="protein sequence ID" value="MFC5404687.1"/>
    <property type="molecule type" value="Genomic_DNA"/>
</dbReference>
<name>A0ABW0HWW1_9BACL</name>
<feature type="transmembrane region" description="Helical" evidence="1">
    <location>
        <begin position="31"/>
        <end position="53"/>
    </location>
</feature>
<comment type="caution">
    <text evidence="2">The sequence shown here is derived from an EMBL/GenBank/DDBJ whole genome shotgun (WGS) entry which is preliminary data.</text>
</comment>
<feature type="transmembrane region" description="Helical" evidence="1">
    <location>
        <begin position="150"/>
        <end position="171"/>
    </location>
</feature>
<feature type="transmembrane region" description="Helical" evidence="1">
    <location>
        <begin position="228"/>
        <end position="249"/>
    </location>
</feature>
<organism evidence="2 3">
    <name type="scientific">Cohnella soli</name>
    <dbReference type="NCBI Taxonomy" id="425005"/>
    <lineage>
        <taxon>Bacteria</taxon>
        <taxon>Bacillati</taxon>
        <taxon>Bacillota</taxon>
        <taxon>Bacilli</taxon>
        <taxon>Bacillales</taxon>
        <taxon>Paenibacillaceae</taxon>
        <taxon>Cohnella</taxon>
    </lineage>
</organism>
<dbReference type="Proteomes" id="UP001596113">
    <property type="component" value="Unassembled WGS sequence"/>
</dbReference>
<keyword evidence="1" id="KW-0472">Membrane</keyword>
<feature type="transmembrane region" description="Helical" evidence="1">
    <location>
        <begin position="108"/>
        <end position="138"/>
    </location>
</feature>
<feature type="transmembrane region" description="Helical" evidence="1">
    <location>
        <begin position="65"/>
        <end position="87"/>
    </location>
</feature>
<keyword evidence="3" id="KW-1185">Reference proteome</keyword>
<feature type="transmembrane region" description="Helical" evidence="1">
    <location>
        <begin position="178"/>
        <end position="196"/>
    </location>
</feature>